<keyword evidence="6" id="KW-0862">Zinc</keyword>
<accession>A0A182EFU6</accession>
<proteinExistence type="inferred from homology"/>
<feature type="transmembrane region" description="Helical" evidence="7">
    <location>
        <begin position="132"/>
        <end position="153"/>
    </location>
</feature>
<reference evidence="10" key="1">
    <citation type="submission" date="2016-06" db="UniProtKB">
        <authorList>
            <consortium name="WormBaseParasite"/>
        </authorList>
    </citation>
    <scope>IDENTIFICATION</scope>
</reference>
<evidence type="ECO:0000256" key="2">
    <source>
        <dbReference type="ARBA" id="ARBA00007018"/>
    </source>
</evidence>
<feature type="transmembrane region" description="Helical" evidence="7">
    <location>
        <begin position="194"/>
        <end position="210"/>
    </location>
</feature>
<evidence type="ECO:0000256" key="4">
    <source>
        <dbReference type="ARBA" id="ARBA00022989"/>
    </source>
</evidence>
<feature type="transmembrane region" description="Helical" evidence="7">
    <location>
        <begin position="260"/>
        <end position="281"/>
    </location>
</feature>
<evidence type="ECO:0000256" key="7">
    <source>
        <dbReference type="SAM" id="Phobius"/>
    </source>
</evidence>
<keyword evidence="3 7" id="KW-0812">Transmembrane</keyword>
<feature type="binding site" evidence="6">
    <location>
        <position position="113"/>
    </location>
    <ligand>
        <name>Zn(2+)</name>
        <dbReference type="ChEBI" id="CHEBI:29105"/>
    </ligand>
</feature>
<feature type="transmembrane region" description="Helical" evidence="7">
    <location>
        <begin position="92"/>
        <end position="112"/>
    </location>
</feature>
<reference evidence="8 9" key="2">
    <citation type="submission" date="2018-08" db="EMBL/GenBank/DDBJ databases">
        <authorList>
            <person name="Laetsch R D."/>
            <person name="Stevens L."/>
            <person name="Kumar S."/>
            <person name="Blaxter L. M."/>
        </authorList>
    </citation>
    <scope>NUCLEOTIDE SEQUENCE [LARGE SCALE GENOMIC DNA]</scope>
</reference>
<protein>
    <submittedName>
        <fullName evidence="10">Progestin and adipoQ receptor family member 3</fullName>
    </submittedName>
</protein>
<dbReference type="GO" id="GO:0046872">
    <property type="term" value="F:metal ion binding"/>
    <property type="evidence" value="ECO:0007669"/>
    <property type="project" value="UniProtKB-KW"/>
</dbReference>
<organism evidence="10">
    <name type="scientific">Onchocerca ochengi</name>
    <name type="common">Filarial nematode worm</name>
    <dbReference type="NCBI Taxonomy" id="42157"/>
    <lineage>
        <taxon>Eukaryota</taxon>
        <taxon>Metazoa</taxon>
        <taxon>Ecdysozoa</taxon>
        <taxon>Nematoda</taxon>
        <taxon>Chromadorea</taxon>
        <taxon>Rhabditida</taxon>
        <taxon>Spirurina</taxon>
        <taxon>Spiruromorpha</taxon>
        <taxon>Filarioidea</taxon>
        <taxon>Onchocercidae</taxon>
        <taxon>Onchocerca</taxon>
    </lineage>
</organism>
<dbReference type="Pfam" id="PF03006">
    <property type="entry name" value="HlyIII"/>
    <property type="match status" value="1"/>
</dbReference>
<keyword evidence="9" id="KW-1185">Reference proteome</keyword>
<dbReference type="PANTHER" id="PTHR20855:SF15">
    <property type="entry name" value="PROGESTIN AND ADIPOQ RECEPTOR FAMILY MEMBER 3"/>
    <property type="match status" value="1"/>
</dbReference>
<dbReference type="OrthoDB" id="529367at2759"/>
<dbReference type="EMBL" id="UYRW01002312">
    <property type="protein sequence ID" value="VDK84373.1"/>
    <property type="molecule type" value="Genomic_DNA"/>
</dbReference>
<dbReference type="GO" id="GO:0016020">
    <property type="term" value="C:membrane"/>
    <property type="evidence" value="ECO:0007669"/>
    <property type="project" value="UniProtKB-SubCell"/>
</dbReference>
<evidence type="ECO:0000256" key="1">
    <source>
        <dbReference type="ARBA" id="ARBA00004141"/>
    </source>
</evidence>
<feature type="transmembrane region" description="Helical" evidence="7">
    <location>
        <begin position="230"/>
        <end position="248"/>
    </location>
</feature>
<dbReference type="InterPro" id="IPR004254">
    <property type="entry name" value="AdipoR/HlyIII-related"/>
</dbReference>
<evidence type="ECO:0000313" key="8">
    <source>
        <dbReference type="EMBL" id="VDK84373.1"/>
    </source>
</evidence>
<evidence type="ECO:0000256" key="5">
    <source>
        <dbReference type="ARBA" id="ARBA00023136"/>
    </source>
</evidence>
<feature type="transmembrane region" description="Helical" evidence="7">
    <location>
        <begin position="165"/>
        <end position="188"/>
    </location>
</feature>
<evidence type="ECO:0000256" key="6">
    <source>
        <dbReference type="PIRSR" id="PIRSR604254-1"/>
    </source>
</evidence>
<evidence type="ECO:0000256" key="3">
    <source>
        <dbReference type="ARBA" id="ARBA00022692"/>
    </source>
</evidence>
<gene>
    <name evidence="8" type="ORF">NOO_LOCUS6964</name>
</gene>
<dbReference type="WBParaSite" id="nOo.2.0.1.t06964-RA">
    <property type="protein sequence ID" value="nOo.2.0.1.t06964-RA"/>
    <property type="gene ID" value="nOo.2.0.1.g06964"/>
</dbReference>
<evidence type="ECO:0000313" key="9">
    <source>
        <dbReference type="Proteomes" id="UP000271087"/>
    </source>
</evidence>
<dbReference type="STRING" id="42157.A0A182EFU6"/>
<keyword evidence="6" id="KW-0479">Metal-binding</keyword>
<dbReference type="GO" id="GO:0038023">
    <property type="term" value="F:signaling receptor activity"/>
    <property type="evidence" value="ECO:0007669"/>
    <property type="project" value="TreeGrafter"/>
</dbReference>
<evidence type="ECO:0000313" key="10">
    <source>
        <dbReference type="WBParaSite" id="nOo.2.0.1.t06964-RA"/>
    </source>
</evidence>
<dbReference type="Proteomes" id="UP000271087">
    <property type="component" value="Unassembled WGS sequence"/>
</dbReference>
<comment type="similarity">
    <text evidence="2">Belongs to the ADIPOR family.</text>
</comment>
<keyword evidence="5 7" id="KW-0472">Membrane</keyword>
<name>A0A182EFU6_ONCOC</name>
<feature type="binding site" evidence="6">
    <location>
        <position position="298"/>
    </location>
    <ligand>
        <name>Zn(2+)</name>
        <dbReference type="ChEBI" id="CHEBI:29105"/>
    </ligand>
</feature>
<dbReference type="PANTHER" id="PTHR20855">
    <property type="entry name" value="ADIPOR/PROGESTIN RECEPTOR-RELATED"/>
    <property type="match status" value="1"/>
</dbReference>
<keyword evidence="4 7" id="KW-1133">Transmembrane helix</keyword>
<sequence>MTDTSTDKCIPNNCKLLRKTDLEPCFWINEHVHTGYRPPHLSTMQYVKWIFQWNNETINIWTHLIGFFYFTWRQYTTNVYFLPATNANPTDYIIISACLFGLQICMLLSTFYHVFGAINAEQRRRFLRLDTFGISAGLISIYLLGIYTAFLCFEKIKVTIIDHSFDFIFVAVSLSNVPYLILIVINIMEWQNHYFAFLFGISLVAVYLPLSNNIRKVVLFGSPFKCTHLIYLTIVTLGFGPTIHWIFLHGGISSEHVMEWLPNLFVLYATSGSAFLFYISMFPERLKPGVFDLVGYSHQWWHLLIFIAMWYWQNSMLDYLATHRLDSNYCLISNRLSNITSAT</sequence>
<feature type="binding site" evidence="6">
    <location>
        <position position="302"/>
    </location>
    <ligand>
        <name>Zn(2+)</name>
        <dbReference type="ChEBI" id="CHEBI:29105"/>
    </ligand>
</feature>
<dbReference type="AlphaFoldDB" id="A0A182EFU6"/>
<feature type="transmembrane region" description="Helical" evidence="7">
    <location>
        <begin position="293"/>
        <end position="312"/>
    </location>
</feature>
<comment type="subcellular location">
    <subcellularLocation>
        <location evidence="1">Membrane</location>
        <topology evidence="1">Multi-pass membrane protein</topology>
    </subcellularLocation>
</comment>